<dbReference type="PROSITE" id="PS01031">
    <property type="entry name" value="SHSP"/>
    <property type="match status" value="1"/>
</dbReference>
<keyword evidence="1" id="KW-0346">Stress response</keyword>
<dbReference type="AlphaFoldDB" id="A0ABD3LR45"/>
<evidence type="ECO:0000313" key="7">
    <source>
        <dbReference type="Proteomes" id="UP001634007"/>
    </source>
</evidence>
<protein>
    <recommendedName>
        <fullName evidence="5">SHSP domain-containing protein</fullName>
    </recommendedName>
</protein>
<reference evidence="6 7" key="1">
    <citation type="submission" date="2024-11" db="EMBL/GenBank/DDBJ databases">
        <title>Chromosome-level genome assembly of Eucalyptus globulus Labill. provides insights into its genome evolution.</title>
        <authorList>
            <person name="Li X."/>
        </authorList>
    </citation>
    <scope>NUCLEOTIDE SEQUENCE [LARGE SCALE GENOMIC DNA]</scope>
    <source>
        <strain evidence="6">CL2024</strain>
        <tissue evidence="6">Fresh tender leaves</tissue>
    </source>
</reference>
<evidence type="ECO:0000256" key="3">
    <source>
        <dbReference type="RuleBase" id="RU003616"/>
    </source>
</evidence>
<dbReference type="EMBL" id="JBJKBG010000001">
    <property type="protein sequence ID" value="KAL3754246.1"/>
    <property type="molecule type" value="Genomic_DNA"/>
</dbReference>
<name>A0ABD3LR45_EUCGL</name>
<dbReference type="InterPro" id="IPR044587">
    <property type="entry name" value="HSP21-like"/>
</dbReference>
<dbReference type="SUPFAM" id="SSF49764">
    <property type="entry name" value="HSP20-like chaperones"/>
    <property type="match status" value="1"/>
</dbReference>
<comment type="similarity">
    <text evidence="2 3">Belongs to the small heat shock protein (HSP20) family.</text>
</comment>
<accession>A0ABD3LR45</accession>
<feature type="region of interest" description="Disordered" evidence="4">
    <location>
        <begin position="24"/>
        <end position="76"/>
    </location>
</feature>
<evidence type="ECO:0000256" key="2">
    <source>
        <dbReference type="PROSITE-ProRule" id="PRU00285"/>
    </source>
</evidence>
<keyword evidence="7" id="KW-1185">Reference proteome</keyword>
<dbReference type="Pfam" id="PF00011">
    <property type="entry name" value="HSP20"/>
    <property type="match status" value="1"/>
</dbReference>
<dbReference type="Gene3D" id="2.60.40.790">
    <property type="match status" value="1"/>
</dbReference>
<evidence type="ECO:0000256" key="4">
    <source>
        <dbReference type="SAM" id="MobiDB-lite"/>
    </source>
</evidence>
<feature type="compositionally biased region" description="Polar residues" evidence="4">
    <location>
        <begin position="60"/>
        <end position="71"/>
    </location>
</feature>
<sequence>MMAGSLLSYASPFVSVKAGAPRQTLSAGLPSRSRRRCCDPPRRVVATRAGQGGEHRDTSSDVQVNQNNQGTALDRRPKRLAVDISPYGMMDHLSPMRTMRQMLDAIDRLFEDDTDGSGGWEIRPPWDIYEDEREIKMRFDMPGLSKEDVKVSVEDDELVIHGGERREPSGGGDGPWSARSYGSSYYTRLQLPDDCEGDKVKAELKNGVLLISIPKAQVERNVVDVEVQ</sequence>
<dbReference type="PANTHER" id="PTHR46733">
    <property type="entry name" value="26.5 KDA HEAT SHOCK PROTEIN, MITOCHONDRIAL"/>
    <property type="match status" value="1"/>
</dbReference>
<dbReference type="PANTHER" id="PTHR46733:SF4">
    <property type="entry name" value="HEAT SHOCK PROTEIN 21, CHLOROPLASTIC"/>
    <property type="match status" value="1"/>
</dbReference>
<evidence type="ECO:0000259" key="5">
    <source>
        <dbReference type="PROSITE" id="PS01031"/>
    </source>
</evidence>
<comment type="caution">
    <text evidence="6">The sequence shown here is derived from an EMBL/GenBank/DDBJ whole genome shotgun (WGS) entry which is preliminary data.</text>
</comment>
<organism evidence="6 7">
    <name type="scientific">Eucalyptus globulus</name>
    <name type="common">Tasmanian blue gum</name>
    <dbReference type="NCBI Taxonomy" id="34317"/>
    <lineage>
        <taxon>Eukaryota</taxon>
        <taxon>Viridiplantae</taxon>
        <taxon>Streptophyta</taxon>
        <taxon>Embryophyta</taxon>
        <taxon>Tracheophyta</taxon>
        <taxon>Spermatophyta</taxon>
        <taxon>Magnoliopsida</taxon>
        <taxon>eudicotyledons</taxon>
        <taxon>Gunneridae</taxon>
        <taxon>Pentapetalae</taxon>
        <taxon>rosids</taxon>
        <taxon>malvids</taxon>
        <taxon>Myrtales</taxon>
        <taxon>Myrtaceae</taxon>
        <taxon>Myrtoideae</taxon>
        <taxon>Eucalypteae</taxon>
        <taxon>Eucalyptus</taxon>
    </lineage>
</organism>
<dbReference type="InterPro" id="IPR002068">
    <property type="entry name" value="A-crystallin/Hsp20_dom"/>
</dbReference>
<evidence type="ECO:0000256" key="1">
    <source>
        <dbReference type="ARBA" id="ARBA00023016"/>
    </source>
</evidence>
<dbReference type="InterPro" id="IPR008978">
    <property type="entry name" value="HSP20-like_chaperone"/>
</dbReference>
<proteinExistence type="inferred from homology"/>
<gene>
    <name evidence="6" type="ORF">ACJRO7_001479</name>
</gene>
<evidence type="ECO:0000313" key="6">
    <source>
        <dbReference type="EMBL" id="KAL3754246.1"/>
    </source>
</evidence>
<dbReference type="Proteomes" id="UP001634007">
    <property type="component" value="Unassembled WGS sequence"/>
</dbReference>
<feature type="domain" description="SHSP" evidence="5">
    <location>
        <begin position="117"/>
        <end position="228"/>
    </location>
</feature>
<dbReference type="CDD" id="cd06464">
    <property type="entry name" value="ACD_sHsps-like"/>
    <property type="match status" value="1"/>
</dbReference>